<dbReference type="Gene3D" id="3.20.20.80">
    <property type="entry name" value="Glycosidases"/>
    <property type="match status" value="1"/>
</dbReference>
<dbReference type="Proteomes" id="UP000030003">
    <property type="component" value="Unassembled WGS sequence"/>
</dbReference>
<dbReference type="Pfam" id="PF00128">
    <property type="entry name" value="Alpha-amylase"/>
    <property type="match status" value="2"/>
</dbReference>
<dbReference type="OrthoDB" id="9805159at2"/>
<dbReference type="InterPro" id="IPR045857">
    <property type="entry name" value="O16G_dom_2"/>
</dbReference>
<dbReference type="SUPFAM" id="SSF51445">
    <property type="entry name" value="(Trans)glycosidases"/>
    <property type="match status" value="1"/>
</dbReference>
<gene>
    <name evidence="2" type="ORF">N791_07165</name>
</gene>
<dbReference type="AlphaFoldDB" id="A0A0A0M6K4"/>
<dbReference type="RefSeq" id="WP_027070314.1">
    <property type="nucleotide sequence ID" value="NZ_AUHT01000011.1"/>
</dbReference>
<name>A0A0A0M6K4_9GAMM</name>
<dbReference type="PANTHER" id="PTHR10357:SF219">
    <property type="entry name" value="MALTOSE ALPHA-D-GLUCOSYLTRANSFERASE"/>
    <property type="match status" value="1"/>
</dbReference>
<dbReference type="eggNOG" id="COG0366">
    <property type="taxonomic scope" value="Bacteria"/>
</dbReference>
<keyword evidence="2" id="KW-0378">Hydrolase</keyword>
<dbReference type="Gene3D" id="3.90.400.10">
    <property type="entry name" value="Oligo-1,6-glucosidase, Domain 2"/>
    <property type="match status" value="1"/>
</dbReference>
<dbReference type="InterPro" id="IPR058789">
    <property type="entry name" value="ApnL_C"/>
</dbReference>
<proteinExistence type="predicted"/>
<feature type="domain" description="Glycosyl hydrolase family 13 catalytic" evidence="1">
    <location>
        <begin position="15"/>
        <end position="395"/>
    </location>
</feature>
<dbReference type="InterPro" id="IPR006047">
    <property type="entry name" value="GH13_cat_dom"/>
</dbReference>
<accession>A0A0A0M6K4</accession>
<evidence type="ECO:0000259" key="1">
    <source>
        <dbReference type="SMART" id="SM00642"/>
    </source>
</evidence>
<dbReference type="EMBL" id="AVBH01000193">
    <property type="protein sequence ID" value="KGO97824.1"/>
    <property type="molecule type" value="Genomic_DNA"/>
</dbReference>
<dbReference type="PANTHER" id="PTHR10357">
    <property type="entry name" value="ALPHA-AMYLASE FAMILY MEMBER"/>
    <property type="match status" value="1"/>
</dbReference>
<dbReference type="CDD" id="cd11334">
    <property type="entry name" value="AmyAc_TreS"/>
    <property type="match status" value="1"/>
</dbReference>
<sequence>MPGDHVHHADSVIYQIDPALYLDSNGDGWGDLPGITRRLDYIRSLGVSTVWLLPFYRTPYRDHGYDVSDHLSVDPRFGDIADFVALMERAEQLGLRVLVELVVQHTSDQHPWFQEARRDRNSRYRDWFIWADEPVDMGVEPMFPPEQDSVWTWDEEAGQYYRHTFYPHQPDLDLANPEVRREVYRIMAFWLRLGVAGFRVDAVPHMLERSRAANPEHDGFWLLDDMHRFAWTRSPGAILMGEADVEAEQYPRYFGGGGRADRLTHLLDFAINNRLFLSLARQEGAPLEEALTSHQPGGPRTRQAMWLRNHDELDLGQLTGAERGEVMRAFAPDESMRIYNRGIRRRLAPMLDGDPDRLAMSYALLLSLPGTPVLRYGDEIGMGEDLSLEERNALRTPMQWDAGPNGGFSTAAAGDLAAPLVADGRFGFQQVNVEDQAWRPGSLLDRIRRMIQVRLALHEIAGDCRTARHDCPGVFGLRYDGEDSSLLALVNLTGEPQQVRVREDDLRGELVDVLFDAPYRGCDAAALRLNPWGYRWLRRRQQPVDAT</sequence>
<reference evidence="2 3" key="1">
    <citation type="submission" date="2013-08" db="EMBL/GenBank/DDBJ databases">
        <title>Genomic analysis of Lysobacter defluvii.</title>
        <authorList>
            <person name="Wang Q."/>
            <person name="Wang G."/>
        </authorList>
    </citation>
    <scope>NUCLEOTIDE SEQUENCE [LARGE SCALE GENOMIC DNA]</scope>
    <source>
        <strain evidence="2 3">IMMIB APB-9</strain>
    </source>
</reference>
<organism evidence="2 3">
    <name type="scientific">Lysobacter defluvii IMMIB APB-9 = DSM 18482</name>
    <dbReference type="NCBI Taxonomy" id="1385515"/>
    <lineage>
        <taxon>Bacteria</taxon>
        <taxon>Pseudomonadati</taxon>
        <taxon>Pseudomonadota</taxon>
        <taxon>Gammaproteobacteria</taxon>
        <taxon>Lysobacterales</taxon>
        <taxon>Lysobacteraceae</taxon>
        <taxon>Novilysobacter</taxon>
    </lineage>
</organism>
<dbReference type="Pfam" id="PF25839">
    <property type="entry name" value="Apionate_lact_C"/>
    <property type="match status" value="1"/>
</dbReference>
<evidence type="ECO:0000313" key="2">
    <source>
        <dbReference type="EMBL" id="KGO97824.1"/>
    </source>
</evidence>
<protein>
    <submittedName>
        <fullName evidence="2">Glycosidase</fullName>
    </submittedName>
</protein>
<comment type="caution">
    <text evidence="2">The sequence shown here is derived from an EMBL/GenBank/DDBJ whole genome shotgun (WGS) entry which is preliminary data.</text>
</comment>
<dbReference type="InterPro" id="IPR017853">
    <property type="entry name" value="GH"/>
</dbReference>
<dbReference type="GO" id="GO:0005975">
    <property type="term" value="P:carbohydrate metabolic process"/>
    <property type="evidence" value="ECO:0007669"/>
    <property type="project" value="InterPro"/>
</dbReference>
<keyword evidence="3" id="KW-1185">Reference proteome</keyword>
<evidence type="ECO:0000313" key="3">
    <source>
        <dbReference type="Proteomes" id="UP000030003"/>
    </source>
</evidence>
<dbReference type="SMART" id="SM00642">
    <property type="entry name" value="Aamy"/>
    <property type="match status" value="1"/>
</dbReference>
<keyword evidence="2" id="KW-0326">Glycosidase</keyword>
<dbReference type="STRING" id="1385515.GCA_000423325_02306"/>
<dbReference type="GO" id="GO:0016798">
    <property type="term" value="F:hydrolase activity, acting on glycosyl bonds"/>
    <property type="evidence" value="ECO:0007669"/>
    <property type="project" value="UniProtKB-KW"/>
</dbReference>